<feature type="compositionally biased region" description="Basic and acidic residues" evidence="1">
    <location>
        <begin position="288"/>
        <end position="298"/>
    </location>
</feature>
<evidence type="ECO:0000256" key="1">
    <source>
        <dbReference type="SAM" id="MobiDB-lite"/>
    </source>
</evidence>
<accession>A0A8K0JAE8</accession>
<feature type="compositionally biased region" description="Low complexity" evidence="1">
    <location>
        <begin position="138"/>
        <end position="153"/>
    </location>
</feature>
<dbReference type="Gene3D" id="2.60.40.10">
    <property type="entry name" value="Immunoglobulins"/>
    <property type="match status" value="1"/>
</dbReference>
<keyword evidence="4" id="KW-1185">Reference proteome</keyword>
<evidence type="ECO:0000313" key="3">
    <source>
        <dbReference type="EMBL" id="KAG5928321.1"/>
    </source>
</evidence>
<feature type="region of interest" description="Disordered" evidence="1">
    <location>
        <begin position="115"/>
        <end position="217"/>
    </location>
</feature>
<reference evidence="3" key="1">
    <citation type="journal article" date="2020" name="bioRxiv">
        <title>Whole genome comparisons of ergot fungi reveals the divergence and evolution of species within the genus Claviceps are the result of varying mechanisms driving genome evolution and host range expansion.</title>
        <authorList>
            <person name="Wyka S.A."/>
            <person name="Mondo S.J."/>
            <person name="Liu M."/>
            <person name="Dettman J."/>
            <person name="Nalam V."/>
            <person name="Broders K.D."/>
        </authorList>
    </citation>
    <scope>NUCLEOTIDE SEQUENCE</scope>
    <source>
        <strain evidence="3">CCC 489</strain>
    </source>
</reference>
<feature type="domain" description="AMP-activated protein kinase glycogen-binding" evidence="2">
    <location>
        <begin position="5"/>
        <end position="88"/>
    </location>
</feature>
<dbReference type="InterPro" id="IPR013783">
    <property type="entry name" value="Ig-like_fold"/>
</dbReference>
<name>A0A8K0JAE8_9HYPO</name>
<dbReference type="InterPro" id="IPR032640">
    <property type="entry name" value="AMPK1_CBM"/>
</dbReference>
<protein>
    <recommendedName>
        <fullName evidence="2">AMP-activated protein kinase glycogen-binding domain-containing protein</fullName>
    </recommendedName>
</protein>
<evidence type="ECO:0000313" key="4">
    <source>
        <dbReference type="Proteomes" id="UP000811619"/>
    </source>
</evidence>
<dbReference type="InterPro" id="IPR014756">
    <property type="entry name" value="Ig_E-set"/>
</dbReference>
<dbReference type="OrthoDB" id="5873279at2759"/>
<dbReference type="EMBL" id="SRPY01000123">
    <property type="protein sequence ID" value="KAG5928321.1"/>
    <property type="molecule type" value="Genomic_DNA"/>
</dbReference>
<comment type="caution">
    <text evidence="3">The sequence shown here is derived from an EMBL/GenBank/DDBJ whole genome shotgun (WGS) entry which is preliminary data.</text>
</comment>
<evidence type="ECO:0000259" key="2">
    <source>
        <dbReference type="Pfam" id="PF16561"/>
    </source>
</evidence>
<feature type="compositionally biased region" description="Basic and acidic residues" evidence="1">
    <location>
        <begin position="308"/>
        <end position="320"/>
    </location>
</feature>
<dbReference type="Pfam" id="PF16561">
    <property type="entry name" value="AMPK1_CBM"/>
    <property type="match status" value="1"/>
</dbReference>
<dbReference type="CDD" id="cd02859">
    <property type="entry name" value="E_set_AMPKbeta_like_N"/>
    <property type="match status" value="1"/>
</dbReference>
<gene>
    <name evidence="3" type="ORF">E4U42_000864</name>
</gene>
<dbReference type="SUPFAM" id="SSF81296">
    <property type="entry name" value="E set domains"/>
    <property type="match status" value="1"/>
</dbReference>
<dbReference type="AlphaFoldDB" id="A0A8K0JAE8"/>
<dbReference type="Proteomes" id="UP000811619">
    <property type="component" value="Unassembled WGS sequence"/>
</dbReference>
<feature type="region of interest" description="Disordered" evidence="1">
    <location>
        <begin position="274"/>
        <end position="341"/>
    </location>
</feature>
<feature type="compositionally biased region" description="Low complexity" evidence="1">
    <location>
        <begin position="596"/>
        <end position="645"/>
    </location>
</feature>
<sequence>MGSFTFKWADPTTEPSDVLVTGSFDGWTKSVTLEKDRGVFQKTIDISEKDAANKIYYKFVVDDNWVINESYPHEADHQGNLNNFLTAEDLLKPTLAPGSSPVSVPFLNTVTPESTTVAEMGKKNNKKNKADEMPASEPPTAAAAAPSPEVAGANQAVATPSDVPGGFPATPSNDNGTPLNEGADLENKTVSVNPLPATAGLGNPIELAPGEKIPDSITAQNIDDQVKLDKASYEESDALPTAPAVAAEVPSETDIANVAINSVGADATTATLAGQVPVESEQSAVPDVVKESQDKAGDSTEASAGSAEVKDKAEVQEEIKNVVPEAPATSVGTADAETEKAIEKPAGGVIASAAATGSAAMAAVAAAVSKLSDGAKPAVSNATAATAEIIDNNLPDSVKESLPAAAQDALASENKESTVDDVSPQVPNEVQESIAAAGESPEAAVNDSAVSNKEAVENELLNEVKEAPAVSDAPNASESVPVAETEASATAPVASKSVDVEPVVETSDESKPSQEEPAEVKPVDEAPAEVKTVDETPAEVKAVDDASAEVKAIDEAPAEAKTVDETPAEVKVVDEAPAEVKPVDETPAETQDAAPTTTSTAAVDETTAIPPSAAAAAPETETSIPEPSTAASANENTTNTNASDSLPVDGSTVEKKKNRFSIMFDKIKAKLK</sequence>
<organism evidence="3 4">
    <name type="scientific">Claviceps africana</name>
    <dbReference type="NCBI Taxonomy" id="83212"/>
    <lineage>
        <taxon>Eukaryota</taxon>
        <taxon>Fungi</taxon>
        <taxon>Dikarya</taxon>
        <taxon>Ascomycota</taxon>
        <taxon>Pezizomycotina</taxon>
        <taxon>Sordariomycetes</taxon>
        <taxon>Hypocreomycetidae</taxon>
        <taxon>Hypocreales</taxon>
        <taxon>Clavicipitaceae</taxon>
        <taxon>Claviceps</taxon>
    </lineage>
</organism>
<proteinExistence type="predicted"/>
<feature type="region of interest" description="Disordered" evidence="1">
    <location>
        <begin position="404"/>
        <end position="659"/>
    </location>
</feature>
<feature type="compositionally biased region" description="Basic and acidic residues" evidence="1">
    <location>
        <begin position="508"/>
        <end position="524"/>
    </location>
</feature>